<dbReference type="RefSeq" id="WP_132576709.1">
    <property type="nucleotide sequence ID" value="NZ_CBCSGL010000088.1"/>
</dbReference>
<proteinExistence type="predicted"/>
<name>A0A4R3U7B6_ROSSA</name>
<dbReference type="GO" id="GO:0015421">
    <property type="term" value="F:ABC-type oligopeptide transporter activity"/>
    <property type="evidence" value="ECO:0007669"/>
    <property type="project" value="TreeGrafter"/>
</dbReference>
<dbReference type="EMBL" id="SMBU01000062">
    <property type="protein sequence ID" value="TCU82736.1"/>
    <property type="molecule type" value="Genomic_DNA"/>
</dbReference>
<dbReference type="InterPro" id="IPR027417">
    <property type="entry name" value="P-loop_NTPase"/>
</dbReference>
<dbReference type="PANTHER" id="PTHR43394">
    <property type="entry name" value="ATP-DEPENDENT PERMEASE MDL1, MITOCHONDRIAL"/>
    <property type="match status" value="1"/>
</dbReference>
<reference evidence="1 2" key="1">
    <citation type="submission" date="2019-03" db="EMBL/GenBank/DDBJ databases">
        <title>Genomic Encyclopedia of Type Strains, Phase IV (KMG-IV): sequencing the most valuable type-strain genomes for metagenomic binning, comparative biology and taxonomic classification.</title>
        <authorList>
            <person name="Goeker M."/>
        </authorList>
    </citation>
    <scope>NUCLEOTIDE SEQUENCE [LARGE SCALE GENOMIC DNA]</scope>
    <source>
        <strain evidence="1 2">DSM 654</strain>
    </source>
</reference>
<dbReference type="SUPFAM" id="SSF52540">
    <property type="entry name" value="P-loop containing nucleoside triphosphate hydrolases"/>
    <property type="match status" value="1"/>
</dbReference>
<comment type="caution">
    <text evidence="1">The sequence shown here is derived from an EMBL/GenBank/DDBJ whole genome shotgun (WGS) entry which is preliminary data.</text>
</comment>
<sequence length="76" mass="8389">MLDSRSEAGVLLALRHASEGSTTLIVAHRLSTVMHADEIIVLDRGRIRERGTHLDLLARDGLYAQLWQRQAEGAAV</sequence>
<gene>
    <name evidence="1" type="ORF">EV671_106212</name>
</gene>
<dbReference type="InterPro" id="IPR039421">
    <property type="entry name" value="Type_1_exporter"/>
</dbReference>
<evidence type="ECO:0000313" key="1">
    <source>
        <dbReference type="EMBL" id="TCU82736.1"/>
    </source>
</evidence>
<organism evidence="1 2">
    <name type="scientific">Roseateles saccharophilus</name>
    <name type="common">Pseudomonas saccharophila</name>
    <dbReference type="NCBI Taxonomy" id="304"/>
    <lineage>
        <taxon>Bacteria</taxon>
        <taxon>Pseudomonadati</taxon>
        <taxon>Pseudomonadota</taxon>
        <taxon>Betaproteobacteria</taxon>
        <taxon>Burkholderiales</taxon>
        <taxon>Sphaerotilaceae</taxon>
        <taxon>Roseateles</taxon>
    </lineage>
</organism>
<dbReference type="Proteomes" id="UP000295110">
    <property type="component" value="Unassembled WGS sequence"/>
</dbReference>
<protein>
    <recommendedName>
        <fullName evidence="3">ABC transporter family protein</fullName>
    </recommendedName>
</protein>
<accession>A0A4R3U7B6</accession>
<dbReference type="AlphaFoldDB" id="A0A4R3U7B6"/>
<dbReference type="OrthoDB" id="9802264at2"/>
<evidence type="ECO:0008006" key="3">
    <source>
        <dbReference type="Google" id="ProtNLM"/>
    </source>
</evidence>
<dbReference type="Gene3D" id="3.40.50.300">
    <property type="entry name" value="P-loop containing nucleotide triphosphate hydrolases"/>
    <property type="match status" value="1"/>
</dbReference>
<evidence type="ECO:0000313" key="2">
    <source>
        <dbReference type="Proteomes" id="UP000295110"/>
    </source>
</evidence>
<keyword evidence="2" id="KW-1185">Reference proteome</keyword>
<dbReference type="PANTHER" id="PTHR43394:SF1">
    <property type="entry name" value="ATP-BINDING CASSETTE SUB-FAMILY B MEMBER 10, MITOCHONDRIAL"/>
    <property type="match status" value="1"/>
</dbReference>